<proteinExistence type="predicted"/>
<dbReference type="Proteomes" id="UP000285190">
    <property type="component" value="Unassembled WGS sequence"/>
</dbReference>
<evidence type="ECO:0000313" key="1">
    <source>
        <dbReference type="EMBL" id="RJG05720.1"/>
    </source>
</evidence>
<comment type="caution">
    <text evidence="1">The sequence shown here is derived from an EMBL/GenBank/DDBJ whole genome shotgun (WGS) entry which is preliminary data.</text>
</comment>
<dbReference type="EMBL" id="QYUN01000002">
    <property type="protein sequence ID" value="RJG05720.1"/>
    <property type="molecule type" value="Genomic_DNA"/>
</dbReference>
<name>A0A418WZP2_9BURK</name>
<organism evidence="1 2">
    <name type="scientific">Noviherbaspirillum cavernae</name>
    <dbReference type="NCBI Taxonomy" id="2320862"/>
    <lineage>
        <taxon>Bacteria</taxon>
        <taxon>Pseudomonadati</taxon>
        <taxon>Pseudomonadota</taxon>
        <taxon>Betaproteobacteria</taxon>
        <taxon>Burkholderiales</taxon>
        <taxon>Oxalobacteraceae</taxon>
        <taxon>Noviherbaspirillum</taxon>
    </lineage>
</organism>
<reference evidence="1 2" key="1">
    <citation type="submission" date="2018-09" db="EMBL/GenBank/DDBJ databases">
        <authorList>
            <person name="Zhu H."/>
        </authorList>
    </citation>
    <scope>NUCLEOTIDE SEQUENCE [LARGE SCALE GENOMIC DNA]</scope>
    <source>
        <strain evidence="1 2">K2R10-39</strain>
    </source>
</reference>
<protein>
    <submittedName>
        <fullName evidence="1">Uncharacterized protein</fullName>
    </submittedName>
</protein>
<evidence type="ECO:0000313" key="2">
    <source>
        <dbReference type="Proteomes" id="UP000285190"/>
    </source>
</evidence>
<gene>
    <name evidence="1" type="ORF">D3870_06540</name>
</gene>
<accession>A0A418WZP2</accession>
<keyword evidence="2" id="KW-1185">Reference proteome</keyword>
<dbReference type="AlphaFoldDB" id="A0A418WZP2"/>
<sequence>MAQTSTTVDGNLWLSSSAEVRRAFLVGATNMMSLEAAYAKKKGTPAPVAGAMAAKAVDQMTLDEVSNRITRWYEANPGRRNMPVMGVIWTDIVEPKK</sequence>